<reference evidence="3 4" key="1">
    <citation type="submission" date="2024-02" db="EMBL/GenBank/DDBJ databases">
        <title>Janibacter sp. nov., isolated from gut of marine sandworm.</title>
        <authorList>
            <person name="Kim B."/>
            <person name="Jun M.O."/>
            <person name="Shin N.-R."/>
        </authorList>
    </citation>
    <scope>NUCLEOTIDE SEQUENCE [LARGE SCALE GENOMIC DNA]</scope>
    <source>
        <strain evidence="3 4">A1S7</strain>
    </source>
</reference>
<dbReference type="Pfam" id="PF07179">
    <property type="entry name" value="SseB"/>
    <property type="match status" value="1"/>
</dbReference>
<sequence>MTTHGDSAGVPWQGRELPTGGFEGDSGTADPGLIRALTTGGETDVMRRLAKARLIVPVTAVAGELGEGVDGTVSDTEADMAVALLEHPDGRTALPVFTSVEALAAFSSTMRPVPVEAAQAAQAAVGERADLMVLDCASEQAFEVRASMVWALAQAREWLPSYEDPFVEASVARVCSTHDEVTGHALSEGAPDGQGVLQVELTLVPGLGQQEVEQLVTTIAEELATDGELRARVDGLSFAIT</sequence>
<name>A0ABZ2MDS8_9MICO</name>
<feature type="domain" description="SseB protein N-terminal" evidence="2">
    <location>
        <begin position="41"/>
        <end position="151"/>
    </location>
</feature>
<organism evidence="3 4">
    <name type="scientific">Janibacter alittae</name>
    <dbReference type="NCBI Taxonomy" id="3115209"/>
    <lineage>
        <taxon>Bacteria</taxon>
        <taxon>Bacillati</taxon>
        <taxon>Actinomycetota</taxon>
        <taxon>Actinomycetes</taxon>
        <taxon>Micrococcales</taxon>
        <taxon>Intrasporangiaceae</taxon>
        <taxon>Janibacter</taxon>
    </lineage>
</organism>
<feature type="region of interest" description="Disordered" evidence="1">
    <location>
        <begin position="1"/>
        <end position="32"/>
    </location>
</feature>
<dbReference type="InterPro" id="IPR009839">
    <property type="entry name" value="SseB_N"/>
</dbReference>
<gene>
    <name evidence="3" type="ORF">V1351_09565</name>
</gene>
<evidence type="ECO:0000313" key="3">
    <source>
        <dbReference type="EMBL" id="WXB75209.1"/>
    </source>
</evidence>
<evidence type="ECO:0000313" key="4">
    <source>
        <dbReference type="Proteomes" id="UP001382727"/>
    </source>
</evidence>
<proteinExistence type="predicted"/>
<evidence type="ECO:0000256" key="1">
    <source>
        <dbReference type="SAM" id="MobiDB-lite"/>
    </source>
</evidence>
<keyword evidence="4" id="KW-1185">Reference proteome</keyword>
<dbReference type="EMBL" id="CP144913">
    <property type="protein sequence ID" value="WXB75209.1"/>
    <property type="molecule type" value="Genomic_DNA"/>
</dbReference>
<evidence type="ECO:0000259" key="2">
    <source>
        <dbReference type="Pfam" id="PF07179"/>
    </source>
</evidence>
<accession>A0ABZ2MDS8</accession>
<protein>
    <submittedName>
        <fullName evidence="3">SseB family protein</fullName>
    </submittedName>
</protein>
<dbReference type="RefSeq" id="WP_338747922.1">
    <property type="nucleotide sequence ID" value="NZ_CP144913.1"/>
</dbReference>
<dbReference type="Proteomes" id="UP001382727">
    <property type="component" value="Chromosome"/>
</dbReference>